<dbReference type="KEGG" id="lbt:AYR52_01840"/>
<protein>
    <submittedName>
        <fullName evidence="1">Signal peptidase</fullName>
    </submittedName>
</protein>
<dbReference type="Pfam" id="PF04468">
    <property type="entry name" value="PSP1"/>
    <property type="match status" value="1"/>
</dbReference>
<reference evidence="1 2" key="1">
    <citation type="submission" date="2016-03" db="EMBL/GenBank/DDBJ databases">
        <title>Pediococcus and Lactobacillus from brewery environment - whole genome sequencing and assembly.</title>
        <authorList>
            <person name="Behr J."/>
            <person name="Geissler A.J."/>
            <person name="Vogel R.F."/>
        </authorList>
    </citation>
    <scope>NUCLEOTIDE SEQUENCE [LARGE SCALE GENOMIC DNA]</scope>
    <source>
        <strain evidence="1 2">TMW 1.1989</strain>
    </source>
</reference>
<dbReference type="STRING" id="375175.AYR53_06790"/>
<organism evidence="1 2">
    <name type="scientific">Loigolactobacillus backii</name>
    <dbReference type="NCBI Taxonomy" id="375175"/>
    <lineage>
        <taxon>Bacteria</taxon>
        <taxon>Bacillati</taxon>
        <taxon>Bacillota</taxon>
        <taxon>Bacilli</taxon>
        <taxon>Lactobacillales</taxon>
        <taxon>Lactobacillaceae</taxon>
        <taxon>Loigolactobacillus</taxon>
    </lineage>
</organism>
<dbReference type="InterPro" id="IPR047767">
    <property type="entry name" value="PSP1-like"/>
</dbReference>
<dbReference type="EMBL" id="CP014873">
    <property type="protein sequence ID" value="ANK62495.1"/>
    <property type="molecule type" value="Genomic_DNA"/>
</dbReference>
<dbReference type="NCBIfam" id="NF041131">
    <property type="entry name" value="RicT_YaaT_fam"/>
    <property type="match status" value="1"/>
</dbReference>
<evidence type="ECO:0000313" key="1">
    <source>
        <dbReference type="EMBL" id="ANK62495.1"/>
    </source>
</evidence>
<evidence type="ECO:0000313" key="2">
    <source>
        <dbReference type="Proteomes" id="UP000078582"/>
    </source>
</evidence>
<proteinExistence type="predicted"/>
<keyword evidence="2" id="KW-1185">Reference proteome</keyword>
<dbReference type="Proteomes" id="UP000078582">
    <property type="component" value="Chromosome"/>
</dbReference>
<dbReference type="PANTHER" id="PTHR43830">
    <property type="entry name" value="PROTEIN PSP1"/>
    <property type="match status" value="1"/>
</dbReference>
<dbReference type="GeneID" id="42981958"/>
<dbReference type="PANTHER" id="PTHR43830:SF3">
    <property type="entry name" value="PROTEIN PSP1"/>
    <property type="match status" value="1"/>
</dbReference>
<gene>
    <name evidence="1" type="ORF">AYR53_06790</name>
</gene>
<sequence length="262" mass="29226">MEVIAIRFRKAEKLAYLENKLRIKVGEAVVVAVDHCEEIARAAQRLELDPSEIVLSNEVIERTASQLDLAHYAQNKVAAVKALRTAREQVMKLHLPMKLDLAYYTLNKHKLIFDFTAAGRVDFRELVRSLAAIFKTRIELRQVGVRDEAKILGGIGPCGRPLCCSEFLGEFAPVSIKMAKNQNLSLNPTKISGLCGRLMCCLSFEDKTYEAEKAAMPDYGSRIETADGGGKVVGMNLLTHVIRVRLDGHEVPVEYDLDEIKV</sequence>
<dbReference type="InterPro" id="IPR007557">
    <property type="entry name" value="PSP1_C"/>
</dbReference>
<name>A0A192H2A6_9LACO</name>
<accession>A0A192H2A6</accession>
<dbReference type="OrthoDB" id="9779344at2"/>
<dbReference type="PROSITE" id="PS51411">
    <property type="entry name" value="PSP1_C"/>
    <property type="match status" value="1"/>
</dbReference>
<dbReference type="AlphaFoldDB" id="A0A192H2A6"/>
<dbReference type="GO" id="GO:0005737">
    <property type="term" value="C:cytoplasm"/>
    <property type="evidence" value="ECO:0007669"/>
    <property type="project" value="TreeGrafter"/>
</dbReference>
<dbReference type="RefSeq" id="WP_068223103.1">
    <property type="nucleotide sequence ID" value="NZ_CP014623.1"/>
</dbReference>